<sequence>MRINEAVGSFLRRYRDEHGLTLDDVATASRKYGSGWTAAKIRDIEKGSGKADSLTTIILLLASINDLRRQRDLAGLTISDIFKDLQEVSVAESSSLTATQLMKVLSGSEVQLSEKLDSRDQYILNLATSDEYQHDRDLLEFFATHTPTATEERAAKKIGVSARLYAYLCFASYGHTLDEEIERVVGENASPQKRGSATRSIIEETSEWLESAYVISSPRWDVNALDKLAKQVRAAQKRKSE</sequence>
<dbReference type="GO" id="GO:0003677">
    <property type="term" value="F:DNA binding"/>
    <property type="evidence" value="ECO:0007669"/>
    <property type="project" value="InterPro"/>
</dbReference>
<name>A0A6N9Z1W6_9BIFI</name>
<organism evidence="1 2">
    <name type="scientific">Bifidobacterium aerophilum</name>
    <dbReference type="NCBI Taxonomy" id="1798155"/>
    <lineage>
        <taxon>Bacteria</taxon>
        <taxon>Bacillati</taxon>
        <taxon>Actinomycetota</taxon>
        <taxon>Actinomycetes</taxon>
        <taxon>Bifidobacteriales</taxon>
        <taxon>Bifidobacteriaceae</taxon>
        <taxon>Bifidobacterium</taxon>
    </lineage>
</organism>
<dbReference type="AlphaFoldDB" id="A0A6N9Z1W6"/>
<proteinExistence type="predicted"/>
<dbReference type="Proteomes" id="UP000469194">
    <property type="component" value="Unassembled WGS sequence"/>
</dbReference>
<comment type="caution">
    <text evidence="1">The sequence shown here is derived from an EMBL/GenBank/DDBJ whole genome shotgun (WGS) entry which is preliminary data.</text>
</comment>
<dbReference type="CDD" id="cd00093">
    <property type="entry name" value="HTH_XRE"/>
    <property type="match status" value="1"/>
</dbReference>
<dbReference type="Gene3D" id="1.10.260.40">
    <property type="entry name" value="lambda repressor-like DNA-binding domains"/>
    <property type="match status" value="1"/>
</dbReference>
<keyword evidence="2" id="KW-1185">Reference proteome</keyword>
<dbReference type="EMBL" id="WHZW01000002">
    <property type="protein sequence ID" value="NEG88599.1"/>
    <property type="molecule type" value="Genomic_DNA"/>
</dbReference>
<dbReference type="InterPro" id="IPR010982">
    <property type="entry name" value="Lambda_DNA-bd_dom_sf"/>
</dbReference>
<gene>
    <name evidence="1" type="ORF">GFD25_00980</name>
</gene>
<evidence type="ECO:0000313" key="2">
    <source>
        <dbReference type="Proteomes" id="UP000469194"/>
    </source>
</evidence>
<accession>A0A6N9Z1W6</accession>
<dbReference type="InterPro" id="IPR001387">
    <property type="entry name" value="Cro/C1-type_HTH"/>
</dbReference>
<protein>
    <submittedName>
        <fullName evidence="1">Helix-turn-helix domain-containing protein</fullName>
    </submittedName>
</protein>
<reference evidence="1 2" key="1">
    <citation type="submission" date="2019-10" db="EMBL/GenBank/DDBJ databases">
        <title>Bifidobacterium from non-human primates.</title>
        <authorList>
            <person name="Modesto M."/>
        </authorList>
    </citation>
    <scope>NUCLEOTIDE SEQUENCE [LARGE SCALE GENOMIC DNA]</scope>
    <source>
        <strain evidence="1 2">TRE17</strain>
    </source>
</reference>
<evidence type="ECO:0000313" key="1">
    <source>
        <dbReference type="EMBL" id="NEG88599.1"/>
    </source>
</evidence>
<dbReference type="RefSeq" id="WP_163229064.1">
    <property type="nucleotide sequence ID" value="NZ_WHZW01000002.1"/>
</dbReference>